<dbReference type="InterPro" id="IPR022675">
    <property type="entry name" value="G6P_DH_C"/>
</dbReference>
<evidence type="ECO:0000313" key="8">
    <source>
        <dbReference type="Proteomes" id="UP000095287"/>
    </source>
</evidence>
<dbReference type="GO" id="GO:0050661">
    <property type="term" value="F:NADP binding"/>
    <property type="evidence" value="ECO:0007669"/>
    <property type="project" value="InterPro"/>
</dbReference>
<dbReference type="GO" id="GO:0006006">
    <property type="term" value="P:glucose metabolic process"/>
    <property type="evidence" value="ECO:0007669"/>
    <property type="project" value="InterPro"/>
</dbReference>
<evidence type="ECO:0000256" key="2">
    <source>
        <dbReference type="ARBA" id="ARBA00013019"/>
    </source>
</evidence>
<dbReference type="InterPro" id="IPR001282">
    <property type="entry name" value="G6P_DH"/>
</dbReference>
<comment type="catalytic activity">
    <reaction evidence="6">
        <text>D-glucose 6-phosphate + NADP(+) = 6-phospho-D-glucono-1,5-lactone + NADPH + H(+)</text>
        <dbReference type="Rhea" id="RHEA:15841"/>
        <dbReference type="ChEBI" id="CHEBI:15378"/>
        <dbReference type="ChEBI" id="CHEBI:57783"/>
        <dbReference type="ChEBI" id="CHEBI:57955"/>
        <dbReference type="ChEBI" id="CHEBI:58349"/>
        <dbReference type="ChEBI" id="CHEBI:61548"/>
        <dbReference type="EC" id="1.1.1.49"/>
    </reaction>
    <physiologicalReaction direction="left-to-right" evidence="6">
        <dbReference type="Rhea" id="RHEA:15842"/>
    </physiologicalReaction>
</comment>
<dbReference type="EC" id="1.1.1.49" evidence="2"/>
<organism evidence="8 9">
    <name type="scientific">Steinernema glaseri</name>
    <dbReference type="NCBI Taxonomy" id="37863"/>
    <lineage>
        <taxon>Eukaryota</taxon>
        <taxon>Metazoa</taxon>
        <taxon>Ecdysozoa</taxon>
        <taxon>Nematoda</taxon>
        <taxon>Chromadorea</taxon>
        <taxon>Rhabditida</taxon>
        <taxon>Tylenchina</taxon>
        <taxon>Panagrolaimomorpha</taxon>
        <taxon>Strongyloidoidea</taxon>
        <taxon>Steinernematidae</taxon>
        <taxon>Steinernema</taxon>
    </lineage>
</organism>
<dbReference type="GO" id="GO:0004345">
    <property type="term" value="F:glucose-6-phosphate dehydrogenase activity"/>
    <property type="evidence" value="ECO:0007669"/>
    <property type="project" value="UniProtKB-EC"/>
</dbReference>
<keyword evidence="8" id="KW-1185">Reference proteome</keyword>
<evidence type="ECO:0000256" key="4">
    <source>
        <dbReference type="ARBA" id="ARBA00023002"/>
    </source>
</evidence>
<dbReference type="AlphaFoldDB" id="A0A1I7YKP3"/>
<keyword evidence="3" id="KW-0521">NADP</keyword>
<accession>A0A1I7YKP3</accession>
<evidence type="ECO:0000313" key="9">
    <source>
        <dbReference type="WBParaSite" id="L893_g17402.t1"/>
    </source>
</evidence>
<dbReference type="Proteomes" id="UP000095287">
    <property type="component" value="Unplaced"/>
</dbReference>
<dbReference type="WBParaSite" id="L893_g17402.t1">
    <property type="protein sequence ID" value="L893_g17402.t1"/>
    <property type="gene ID" value="L893_g17402"/>
</dbReference>
<dbReference type="GO" id="GO:0009051">
    <property type="term" value="P:pentose-phosphate shunt, oxidative branch"/>
    <property type="evidence" value="ECO:0007669"/>
    <property type="project" value="TreeGrafter"/>
</dbReference>
<evidence type="ECO:0000256" key="5">
    <source>
        <dbReference type="ARBA" id="ARBA00023277"/>
    </source>
</evidence>
<dbReference type="PRINTS" id="PR00079">
    <property type="entry name" value="G6PDHDRGNASE"/>
</dbReference>
<sequence>MISFKEDFGNQGRAWYFDKSGIIRDVMQNHLMQILTLVAMEHPCRMEAKDMNILKSIAPVTIDDVVLGRYVGNPHPHREAAVGYLDEDGIPKDSVTPTYALAVLHLTNGHWLRVPFFLRCGRGLDEHKAEVRIQFREVPGDIELVMGVHPNGAMYYKMITTTPGMGFGVDETELDVTHNDHCKSIRVPDAYECVFLEAINGSQINFARCDELDYASKIFTPLWEKIENKEIKLSPYLFGSEGPEEADHLIQKYKQRSIIRD</sequence>
<dbReference type="GO" id="GO:0005829">
    <property type="term" value="C:cytosol"/>
    <property type="evidence" value="ECO:0007669"/>
    <property type="project" value="TreeGrafter"/>
</dbReference>
<evidence type="ECO:0000256" key="6">
    <source>
        <dbReference type="ARBA" id="ARBA00047696"/>
    </source>
</evidence>
<reference evidence="9" key="1">
    <citation type="submission" date="2016-11" db="UniProtKB">
        <authorList>
            <consortium name="WormBaseParasite"/>
        </authorList>
    </citation>
    <scope>IDENTIFICATION</scope>
</reference>
<dbReference type="Gene3D" id="3.30.360.10">
    <property type="entry name" value="Dihydrodipicolinate Reductase, domain 2"/>
    <property type="match status" value="1"/>
</dbReference>
<feature type="domain" description="Glucose-6-phosphate dehydrogenase C-terminal" evidence="7">
    <location>
        <begin position="2"/>
        <end position="255"/>
    </location>
</feature>
<dbReference type="SUPFAM" id="SSF55347">
    <property type="entry name" value="Glyceraldehyde-3-phosphate dehydrogenase-like, C-terminal domain"/>
    <property type="match status" value="1"/>
</dbReference>
<evidence type="ECO:0000256" key="3">
    <source>
        <dbReference type="ARBA" id="ARBA00022857"/>
    </source>
</evidence>
<keyword evidence="4" id="KW-0560">Oxidoreductase</keyword>
<comment type="pathway">
    <text evidence="1">Carbohydrate degradation; pentose phosphate pathway.</text>
</comment>
<evidence type="ECO:0000259" key="7">
    <source>
        <dbReference type="Pfam" id="PF02781"/>
    </source>
</evidence>
<proteinExistence type="predicted"/>
<protein>
    <recommendedName>
        <fullName evidence="2">glucose-6-phosphate dehydrogenase (NADP(+))</fullName>
        <ecNumber evidence="2">1.1.1.49</ecNumber>
    </recommendedName>
</protein>
<dbReference type="Pfam" id="PF02781">
    <property type="entry name" value="G6PD_C"/>
    <property type="match status" value="1"/>
</dbReference>
<evidence type="ECO:0000256" key="1">
    <source>
        <dbReference type="ARBA" id="ARBA00004959"/>
    </source>
</evidence>
<dbReference type="PANTHER" id="PTHR23429:SF0">
    <property type="entry name" value="GLUCOSE-6-PHOSPHATE 1-DEHYDROGENASE"/>
    <property type="match status" value="1"/>
</dbReference>
<name>A0A1I7YKP3_9BILA</name>
<keyword evidence="5" id="KW-0119">Carbohydrate metabolism</keyword>
<dbReference type="PANTHER" id="PTHR23429">
    <property type="entry name" value="GLUCOSE-6-PHOSPHATE 1-DEHYDROGENASE G6PD"/>
    <property type="match status" value="1"/>
</dbReference>